<dbReference type="AlphaFoldDB" id="A0A1J1HU40"/>
<feature type="non-terminal residue" evidence="1">
    <location>
        <position position="162"/>
    </location>
</feature>
<evidence type="ECO:0000313" key="1">
    <source>
        <dbReference type="EMBL" id="CRK91074.1"/>
    </source>
</evidence>
<organism evidence="1 2">
    <name type="scientific">Clunio marinus</name>
    <dbReference type="NCBI Taxonomy" id="568069"/>
    <lineage>
        <taxon>Eukaryota</taxon>
        <taxon>Metazoa</taxon>
        <taxon>Ecdysozoa</taxon>
        <taxon>Arthropoda</taxon>
        <taxon>Hexapoda</taxon>
        <taxon>Insecta</taxon>
        <taxon>Pterygota</taxon>
        <taxon>Neoptera</taxon>
        <taxon>Endopterygota</taxon>
        <taxon>Diptera</taxon>
        <taxon>Nematocera</taxon>
        <taxon>Chironomoidea</taxon>
        <taxon>Chironomidae</taxon>
        <taxon>Clunio</taxon>
    </lineage>
</organism>
<accession>A0A1J1HU40</accession>
<dbReference type="Proteomes" id="UP000183832">
    <property type="component" value="Unassembled WGS sequence"/>
</dbReference>
<evidence type="ECO:0000313" key="2">
    <source>
        <dbReference type="Proteomes" id="UP000183832"/>
    </source>
</evidence>
<protein>
    <submittedName>
        <fullName evidence="1">CLUMA_CG004762, isoform A</fullName>
    </submittedName>
</protein>
<gene>
    <name evidence="1" type="ORF">CLUMA_CG004762</name>
</gene>
<proteinExistence type="predicted"/>
<sequence length="162" mass="18498">MDSEVKYMLQRRGQQLAIAGICCDVQVFCILSDYKKSINERIKEVHAHLLEMDIYHEIPNYIKIDVIPLYVLENDSTPFGFQILGALMGYVVVSDSVITEINAVGYHNNAMNGLNIESFKTLKWFCGLCRQPKVGIPTFSGDIASYEKFKSVFNSIMFHQKF</sequence>
<dbReference type="EMBL" id="CVRI01000020">
    <property type="protein sequence ID" value="CRK91074.1"/>
    <property type="molecule type" value="Genomic_DNA"/>
</dbReference>
<name>A0A1J1HU40_9DIPT</name>
<keyword evidence="2" id="KW-1185">Reference proteome</keyword>
<reference evidence="1 2" key="1">
    <citation type="submission" date="2015-04" db="EMBL/GenBank/DDBJ databases">
        <authorList>
            <person name="Syromyatnikov M.Y."/>
            <person name="Popov V.N."/>
        </authorList>
    </citation>
    <scope>NUCLEOTIDE SEQUENCE [LARGE SCALE GENOMIC DNA]</scope>
</reference>